<evidence type="ECO:0000313" key="3">
    <source>
        <dbReference type="EMBL" id="GCB69537.1"/>
    </source>
</evidence>
<feature type="domain" description="CUB" evidence="2">
    <location>
        <begin position="6"/>
        <end position="44"/>
    </location>
</feature>
<dbReference type="Gene3D" id="2.60.120.290">
    <property type="entry name" value="Spermadhesin, CUB domain"/>
    <property type="match status" value="1"/>
</dbReference>
<reference evidence="3 4" key="1">
    <citation type="journal article" date="2018" name="Nat. Ecol. Evol.">
        <title>Shark genomes provide insights into elasmobranch evolution and the origin of vertebrates.</title>
        <authorList>
            <person name="Hara Y"/>
            <person name="Yamaguchi K"/>
            <person name="Onimaru K"/>
            <person name="Kadota M"/>
            <person name="Koyanagi M"/>
            <person name="Keeley SD"/>
            <person name="Tatsumi K"/>
            <person name="Tanaka K"/>
            <person name="Motone F"/>
            <person name="Kageyama Y"/>
            <person name="Nozu R"/>
            <person name="Adachi N"/>
            <person name="Nishimura O"/>
            <person name="Nakagawa R"/>
            <person name="Tanegashima C"/>
            <person name="Kiyatake I"/>
            <person name="Matsumoto R"/>
            <person name="Murakumo K"/>
            <person name="Nishida K"/>
            <person name="Terakita A"/>
            <person name="Kuratani S"/>
            <person name="Sato K"/>
            <person name="Hyodo S Kuraku.S."/>
        </authorList>
    </citation>
    <scope>NUCLEOTIDE SEQUENCE [LARGE SCALE GENOMIC DNA]</scope>
</reference>
<evidence type="ECO:0000256" key="1">
    <source>
        <dbReference type="ARBA" id="ARBA00023157"/>
    </source>
</evidence>
<dbReference type="InterPro" id="IPR035914">
    <property type="entry name" value="Sperma_CUB_dom_sf"/>
</dbReference>
<evidence type="ECO:0000313" key="4">
    <source>
        <dbReference type="Proteomes" id="UP000288216"/>
    </source>
</evidence>
<sequence>MDSRIIENRSCGKIAPAAISSQYKILLAFYTDNSKQAKGFSARYRFLHCAEMIVTSSRQEGGNINYEGPDHRYDQSNCIWLIQAHKRHEVCVYNIVERIHVQY</sequence>
<dbReference type="EMBL" id="BFAA01006010">
    <property type="protein sequence ID" value="GCB69537.1"/>
    <property type="molecule type" value="Genomic_DNA"/>
</dbReference>
<gene>
    <name evidence="3" type="ORF">scyTo_0012441</name>
</gene>
<dbReference type="AlphaFoldDB" id="A0A401P8P7"/>
<dbReference type="Pfam" id="PF00431">
    <property type="entry name" value="CUB"/>
    <property type="match status" value="1"/>
</dbReference>
<protein>
    <recommendedName>
        <fullName evidence="2">CUB domain-containing protein</fullName>
    </recommendedName>
</protein>
<organism evidence="3 4">
    <name type="scientific">Scyliorhinus torazame</name>
    <name type="common">Cloudy catshark</name>
    <name type="synonym">Catulus torazame</name>
    <dbReference type="NCBI Taxonomy" id="75743"/>
    <lineage>
        <taxon>Eukaryota</taxon>
        <taxon>Metazoa</taxon>
        <taxon>Chordata</taxon>
        <taxon>Craniata</taxon>
        <taxon>Vertebrata</taxon>
        <taxon>Chondrichthyes</taxon>
        <taxon>Elasmobranchii</taxon>
        <taxon>Galeomorphii</taxon>
        <taxon>Galeoidea</taxon>
        <taxon>Carcharhiniformes</taxon>
        <taxon>Scyliorhinidae</taxon>
        <taxon>Scyliorhinus</taxon>
    </lineage>
</organism>
<evidence type="ECO:0000259" key="2">
    <source>
        <dbReference type="Pfam" id="PF00431"/>
    </source>
</evidence>
<comment type="caution">
    <text evidence="3">The sequence shown here is derived from an EMBL/GenBank/DDBJ whole genome shotgun (WGS) entry which is preliminary data.</text>
</comment>
<name>A0A401P8P7_SCYTO</name>
<keyword evidence="4" id="KW-1185">Reference proteome</keyword>
<dbReference type="SUPFAM" id="SSF49854">
    <property type="entry name" value="Spermadhesin, CUB domain"/>
    <property type="match status" value="1"/>
</dbReference>
<accession>A0A401P8P7</accession>
<proteinExistence type="predicted"/>
<keyword evidence="1" id="KW-1015">Disulfide bond</keyword>
<dbReference type="InterPro" id="IPR000859">
    <property type="entry name" value="CUB_dom"/>
</dbReference>
<dbReference type="Proteomes" id="UP000288216">
    <property type="component" value="Unassembled WGS sequence"/>
</dbReference>